<dbReference type="GO" id="GO:0005524">
    <property type="term" value="F:ATP binding"/>
    <property type="evidence" value="ECO:0007669"/>
    <property type="project" value="UniProtKB-KW"/>
</dbReference>
<keyword evidence="3" id="KW-0378">Hydrolase</keyword>
<keyword evidence="1" id="KW-0547">Nucleotide-binding</keyword>
<dbReference type="GO" id="GO:0003678">
    <property type="term" value="F:DNA helicase activity"/>
    <property type="evidence" value="ECO:0007669"/>
    <property type="project" value="TreeGrafter"/>
</dbReference>
<protein>
    <recommendedName>
        <fullName evidence="8">Probable DNA 3'-5' helicase RecG</fullName>
    </recommendedName>
</protein>
<evidence type="ECO:0000256" key="6">
    <source>
        <dbReference type="ARBA" id="ARBA00023125"/>
    </source>
</evidence>
<dbReference type="PANTHER" id="PTHR47964:SF1">
    <property type="entry name" value="ATP-DEPENDENT DNA HELICASE HOMOLOG RECG, CHLOROPLASTIC"/>
    <property type="match status" value="1"/>
</dbReference>
<dbReference type="InterPro" id="IPR001650">
    <property type="entry name" value="Helicase_C-like"/>
</dbReference>
<evidence type="ECO:0000313" key="11">
    <source>
        <dbReference type="EMBL" id="EPD30330.1"/>
    </source>
</evidence>
<evidence type="ECO:0000256" key="8">
    <source>
        <dbReference type="ARBA" id="ARBA00049819"/>
    </source>
</evidence>
<dbReference type="InterPro" id="IPR033454">
    <property type="entry name" value="RecG_wedge"/>
</dbReference>
<accession>A0A9W5RDI2</accession>
<comment type="caution">
    <text evidence="11">The sequence shown here is derived from an EMBL/GenBank/DDBJ whole genome shotgun (WGS) entry which is preliminary data.</text>
</comment>
<dbReference type="RefSeq" id="WP_016443442.1">
    <property type="nucleotide sequence ID" value="NZ_KE150266.1"/>
</dbReference>
<proteinExistence type="predicted"/>
<dbReference type="AlphaFoldDB" id="A0A9W5RDI2"/>
<evidence type="ECO:0000259" key="10">
    <source>
        <dbReference type="PROSITE" id="PS51194"/>
    </source>
</evidence>
<dbReference type="Pfam" id="PF00270">
    <property type="entry name" value="DEAD"/>
    <property type="match status" value="1"/>
</dbReference>
<evidence type="ECO:0000256" key="2">
    <source>
        <dbReference type="ARBA" id="ARBA00022763"/>
    </source>
</evidence>
<evidence type="ECO:0000313" key="12">
    <source>
        <dbReference type="Proteomes" id="UP000014387"/>
    </source>
</evidence>
<keyword evidence="12" id="KW-1185">Reference proteome</keyword>
<dbReference type="PROSITE" id="PS51194">
    <property type="entry name" value="HELICASE_CTER"/>
    <property type="match status" value="1"/>
</dbReference>
<sequence>MSASVPSKPQLLDSPLDRVLGPRTAKKIASLGLETAGDLLMFFPRRYGHWGKLTPLAAIHEGEDVTLLAQVESAQMVRNRNGGVRLSVELTDGYKNINATFFARHPGALSVHERMLVPGSSHLFAGKVSSYRGRLQLTHPDFERFERGDAKDRVDRPIPIYAANSKCPSWLTSKSAKIITAMVQPGDVLDPIPMKLREDRDLMAYADALVQLHDPQSDQEVTRAKLTVRWAEALTLQTALLRRRARAKKDTAPRIEAGQAFAQAKAELPFTLTSGQEEALGQILADMAGEHPMQKLLQADVGAGKTVVAGLAMTATVDAGYQAALLAPTEVLAAQHAVSLSKMLPVPVELLTGSSKSKHRGDVSALASSGQAAVFVGTHALIQDSLQFSNLGLVVVDEQHRFGVSQRDRLRAGGQMVPHMLTMTATPIPRTIAMTVFGDLDALTIRELPTGRKQVQTFLVDATNAAWNKRMWERAREEVEAGGRVFVVAPRIDSTDGDDSQLANVVDTREMLAILPQLGGVKVGLLHGGMSASEKTVAIERFDNGITPILVTTTVIEVGVDISAASMMVILDAQQFGLSQLHQLRGRVGRGGQQAICMAHHRTGLAPESMKRLEAFASTTDGFALAEADLKLRREGNVLGENQSGVRTSLKALRVTRDGAIIEAARTYAGELLEEDNDLRDYPQLLQAANRMGEAAEWMERS</sequence>
<dbReference type="InterPro" id="IPR012340">
    <property type="entry name" value="NA-bd_OB-fold"/>
</dbReference>
<dbReference type="CDD" id="cd04488">
    <property type="entry name" value="RecG_wedge_OBF"/>
    <property type="match status" value="1"/>
</dbReference>
<evidence type="ECO:0000256" key="3">
    <source>
        <dbReference type="ARBA" id="ARBA00022801"/>
    </source>
</evidence>
<dbReference type="PANTHER" id="PTHR47964">
    <property type="entry name" value="ATP-DEPENDENT DNA HELICASE HOMOLOG RECG, CHLOROPLASTIC"/>
    <property type="match status" value="1"/>
</dbReference>
<keyword evidence="7" id="KW-0234">DNA repair</keyword>
<evidence type="ECO:0000256" key="5">
    <source>
        <dbReference type="ARBA" id="ARBA00022840"/>
    </source>
</evidence>
<dbReference type="GO" id="GO:0003677">
    <property type="term" value="F:DNA binding"/>
    <property type="evidence" value="ECO:0007669"/>
    <property type="project" value="UniProtKB-KW"/>
</dbReference>
<dbReference type="Pfam" id="PF19833">
    <property type="entry name" value="RecG_dom3_C"/>
    <property type="match status" value="1"/>
</dbReference>
<dbReference type="InterPro" id="IPR047112">
    <property type="entry name" value="RecG/Mfd"/>
</dbReference>
<dbReference type="PROSITE" id="PS51192">
    <property type="entry name" value="HELICASE_ATP_BIND_1"/>
    <property type="match status" value="1"/>
</dbReference>
<dbReference type="Gene3D" id="3.40.50.300">
    <property type="entry name" value="P-loop containing nucleotide triphosphate hydrolases"/>
    <property type="match status" value="2"/>
</dbReference>
<evidence type="ECO:0000259" key="9">
    <source>
        <dbReference type="PROSITE" id="PS51192"/>
    </source>
</evidence>
<organism evidence="11 12">
    <name type="scientific">Gleimia europaea ACS-120-V-Col10b</name>
    <dbReference type="NCBI Taxonomy" id="883069"/>
    <lineage>
        <taxon>Bacteria</taxon>
        <taxon>Bacillati</taxon>
        <taxon>Actinomycetota</taxon>
        <taxon>Actinomycetes</taxon>
        <taxon>Actinomycetales</taxon>
        <taxon>Actinomycetaceae</taxon>
        <taxon>Gleimia</taxon>
    </lineage>
</organism>
<name>A0A9W5RDI2_9ACTO</name>
<dbReference type="Proteomes" id="UP000014387">
    <property type="component" value="Unassembled WGS sequence"/>
</dbReference>
<dbReference type="SUPFAM" id="SSF50249">
    <property type="entry name" value="Nucleic acid-binding proteins"/>
    <property type="match status" value="1"/>
</dbReference>
<keyword evidence="5" id="KW-0067">ATP-binding</keyword>
<dbReference type="Pfam" id="PF00271">
    <property type="entry name" value="Helicase_C"/>
    <property type="match status" value="1"/>
</dbReference>
<dbReference type="Pfam" id="PF17191">
    <property type="entry name" value="RecG_wedge"/>
    <property type="match status" value="1"/>
</dbReference>
<dbReference type="InterPro" id="IPR045562">
    <property type="entry name" value="RecG_dom3_C"/>
</dbReference>
<dbReference type="EMBL" id="AGWN01000001">
    <property type="protein sequence ID" value="EPD30330.1"/>
    <property type="molecule type" value="Genomic_DNA"/>
</dbReference>
<dbReference type="SUPFAM" id="SSF52540">
    <property type="entry name" value="P-loop containing nucleoside triphosphate hydrolases"/>
    <property type="match status" value="2"/>
</dbReference>
<dbReference type="GO" id="GO:0016787">
    <property type="term" value="F:hydrolase activity"/>
    <property type="evidence" value="ECO:0007669"/>
    <property type="project" value="UniProtKB-KW"/>
</dbReference>
<dbReference type="OrthoDB" id="9804325at2"/>
<dbReference type="InterPro" id="IPR011545">
    <property type="entry name" value="DEAD/DEAH_box_helicase_dom"/>
</dbReference>
<dbReference type="InterPro" id="IPR014001">
    <property type="entry name" value="Helicase_ATP-bd"/>
</dbReference>
<gene>
    <name evidence="11" type="ORF">HMPREF9238_00067</name>
</gene>
<keyword evidence="4 11" id="KW-0347">Helicase</keyword>
<evidence type="ECO:0000256" key="7">
    <source>
        <dbReference type="ARBA" id="ARBA00023204"/>
    </source>
</evidence>
<dbReference type="Gene3D" id="2.40.50.140">
    <property type="entry name" value="Nucleic acid-binding proteins"/>
    <property type="match status" value="1"/>
</dbReference>
<evidence type="ECO:0000256" key="1">
    <source>
        <dbReference type="ARBA" id="ARBA00022741"/>
    </source>
</evidence>
<dbReference type="SMART" id="SM00490">
    <property type="entry name" value="HELICc"/>
    <property type="match status" value="1"/>
</dbReference>
<dbReference type="SMART" id="SM00487">
    <property type="entry name" value="DEXDc"/>
    <property type="match status" value="1"/>
</dbReference>
<feature type="domain" description="Helicase C-terminal" evidence="10">
    <location>
        <begin position="471"/>
        <end position="631"/>
    </location>
</feature>
<keyword evidence="2" id="KW-0227">DNA damage</keyword>
<evidence type="ECO:0000256" key="4">
    <source>
        <dbReference type="ARBA" id="ARBA00022806"/>
    </source>
</evidence>
<keyword evidence="6" id="KW-0238">DNA-binding</keyword>
<dbReference type="InterPro" id="IPR027417">
    <property type="entry name" value="P-loop_NTPase"/>
</dbReference>
<reference evidence="11 12" key="1">
    <citation type="submission" date="2013-05" db="EMBL/GenBank/DDBJ databases">
        <title>The Genome Sequence of Actinomyces europaeus ACS-120-V-COL10B.</title>
        <authorList>
            <consortium name="The Broad Institute Genomics Platform"/>
            <person name="Earl A."/>
            <person name="Ward D."/>
            <person name="Feldgarden M."/>
            <person name="Gevers D."/>
            <person name="Saerens B."/>
            <person name="Vaneechoutte M."/>
            <person name="Walker B."/>
            <person name="Young S."/>
            <person name="Zeng Q."/>
            <person name="Gargeya S."/>
            <person name="Fitzgerald M."/>
            <person name="Haas B."/>
            <person name="Abouelleil A."/>
            <person name="Allen A.W."/>
            <person name="Alvarado L."/>
            <person name="Arachchi H.M."/>
            <person name="Berlin A.M."/>
            <person name="Chapman S.B."/>
            <person name="Gainer-Dewar J."/>
            <person name="Goldberg J."/>
            <person name="Griggs A."/>
            <person name="Gujja S."/>
            <person name="Hansen M."/>
            <person name="Howarth C."/>
            <person name="Imamovic A."/>
            <person name="Ireland A."/>
            <person name="Larimer J."/>
            <person name="McCowan C."/>
            <person name="Murphy C."/>
            <person name="Pearson M."/>
            <person name="Poon T.W."/>
            <person name="Priest M."/>
            <person name="Roberts A."/>
            <person name="Saif S."/>
            <person name="Shea T."/>
            <person name="Sisk P."/>
            <person name="Sykes S."/>
            <person name="Wortman J."/>
            <person name="Nusbaum C."/>
            <person name="Birren B."/>
        </authorList>
    </citation>
    <scope>NUCLEOTIDE SEQUENCE [LARGE SCALE GENOMIC DNA]</scope>
    <source>
        <strain evidence="11 12">ACS-120-V-Col10b</strain>
    </source>
</reference>
<dbReference type="GO" id="GO:0006281">
    <property type="term" value="P:DNA repair"/>
    <property type="evidence" value="ECO:0007669"/>
    <property type="project" value="UniProtKB-KW"/>
</dbReference>
<feature type="domain" description="Helicase ATP-binding" evidence="9">
    <location>
        <begin position="286"/>
        <end position="445"/>
    </location>
</feature>